<comment type="similarity">
    <text evidence="1">Belongs to the allantoicase family.</text>
</comment>
<reference evidence="6" key="1">
    <citation type="journal article" date="2018" name="Nat. Microbiol.">
        <title>Leveraging single-cell genomics to expand the fungal tree of life.</title>
        <authorList>
            <person name="Ahrendt S.R."/>
            <person name="Quandt C.A."/>
            <person name="Ciobanu D."/>
            <person name="Clum A."/>
            <person name="Salamov A."/>
            <person name="Andreopoulos B."/>
            <person name="Cheng J.F."/>
            <person name="Woyke T."/>
            <person name="Pelin A."/>
            <person name="Henrissat B."/>
            <person name="Reynolds N.K."/>
            <person name="Benny G.L."/>
            <person name="Smith M.E."/>
            <person name="James T.Y."/>
            <person name="Grigoriev I.V."/>
        </authorList>
    </citation>
    <scope>NUCLEOTIDE SEQUENCE [LARGE SCALE GENOMIC DNA]</scope>
    <source>
        <strain evidence="6">Benny S71-1</strain>
    </source>
</reference>
<dbReference type="HAMAP" id="MF_00813">
    <property type="entry name" value="Allantoicase"/>
    <property type="match status" value="1"/>
</dbReference>
<evidence type="ECO:0000259" key="4">
    <source>
        <dbReference type="Pfam" id="PF03561"/>
    </source>
</evidence>
<keyword evidence="6" id="KW-1185">Reference proteome</keyword>
<dbReference type="GO" id="GO:0000256">
    <property type="term" value="P:allantoin catabolic process"/>
    <property type="evidence" value="ECO:0007669"/>
    <property type="project" value="InterPro"/>
</dbReference>
<dbReference type="InterPro" id="IPR015908">
    <property type="entry name" value="Allantoicase_dom"/>
</dbReference>
<feature type="domain" description="Allantoicase" evidence="4">
    <location>
        <begin position="8"/>
        <end position="158"/>
    </location>
</feature>
<dbReference type="PIRSF" id="PIRSF016516">
    <property type="entry name" value="Allantoicase"/>
    <property type="match status" value="1"/>
</dbReference>
<protein>
    <submittedName>
        <fullName evidence="5">Allantoicase</fullName>
    </submittedName>
</protein>
<organism evidence="5 6">
    <name type="scientific">Syncephalis pseudoplumigaleata</name>
    <dbReference type="NCBI Taxonomy" id="1712513"/>
    <lineage>
        <taxon>Eukaryota</taxon>
        <taxon>Fungi</taxon>
        <taxon>Fungi incertae sedis</taxon>
        <taxon>Zoopagomycota</taxon>
        <taxon>Zoopagomycotina</taxon>
        <taxon>Zoopagomycetes</taxon>
        <taxon>Zoopagales</taxon>
        <taxon>Piptocephalidaceae</taxon>
        <taxon>Syncephalis</taxon>
    </lineage>
</organism>
<sequence>DLAGRAQGGRIVDVSDEFFASADNLLQTHDAVSKPNTYTENGAWMDGWESRRHNPDHDWVIIKLGFPGSISGFNIDTGHFNGNHAPAASVEACFISEETLKQGGDIDFHWEPVLPRVELGPASKHYFQLDEPTAVHNFVRLRIYPDGGVGRFHVYGHVRPNLPSASSKQLMDLAFVGNGGRVVAQSDQHYTPSSNLILPDRGHNMGDGWETRRSREPNHCDWVVVRLGMPGKLEKCDIDTHHFKGNFPDGVELDACYSDAEDPSLEPDVAWFQILPRQRLSAHQQHHFSLDLRDRVFTHVRMTIYPDGGVMRLRIYGR</sequence>
<dbReference type="PANTHER" id="PTHR12045:SF3">
    <property type="entry name" value="INACTIVE ALLANTOICASE-RELATED"/>
    <property type="match status" value="1"/>
</dbReference>
<evidence type="ECO:0000313" key="5">
    <source>
        <dbReference type="EMBL" id="RKP28099.1"/>
    </source>
</evidence>
<dbReference type="GO" id="GO:0004037">
    <property type="term" value="F:allantoicase activity"/>
    <property type="evidence" value="ECO:0007669"/>
    <property type="project" value="InterPro"/>
</dbReference>
<dbReference type="EMBL" id="KZ989119">
    <property type="protein sequence ID" value="RKP28099.1"/>
    <property type="molecule type" value="Genomic_DNA"/>
</dbReference>
<keyword evidence="3" id="KW-0378">Hydrolase</keyword>
<evidence type="ECO:0000313" key="6">
    <source>
        <dbReference type="Proteomes" id="UP000278143"/>
    </source>
</evidence>
<dbReference type="OrthoDB" id="10266039at2759"/>
<dbReference type="PANTHER" id="PTHR12045">
    <property type="entry name" value="ALLANTOICASE"/>
    <property type="match status" value="1"/>
</dbReference>
<dbReference type="InterPro" id="IPR008979">
    <property type="entry name" value="Galactose-bd-like_sf"/>
</dbReference>
<evidence type="ECO:0000256" key="1">
    <source>
        <dbReference type="ARBA" id="ARBA00009242"/>
    </source>
</evidence>
<name>A0A4V1J2C7_9FUNG</name>
<keyword evidence="2" id="KW-0659">Purine metabolism</keyword>
<evidence type="ECO:0000256" key="3">
    <source>
        <dbReference type="ARBA" id="ARBA00022801"/>
    </source>
</evidence>
<dbReference type="AlphaFoldDB" id="A0A4V1J2C7"/>
<feature type="non-terminal residue" evidence="5">
    <location>
        <position position="1"/>
    </location>
</feature>
<gene>
    <name evidence="5" type="ORF">SYNPS1DRAFT_2670</name>
</gene>
<evidence type="ECO:0000256" key="2">
    <source>
        <dbReference type="ARBA" id="ARBA00022631"/>
    </source>
</evidence>
<feature type="non-terminal residue" evidence="5">
    <location>
        <position position="318"/>
    </location>
</feature>
<dbReference type="FunFam" id="2.60.120.260:FF:000059">
    <property type="entry name" value="Probable allantoicase"/>
    <property type="match status" value="1"/>
</dbReference>
<feature type="domain" description="Allantoicase" evidence="4">
    <location>
        <begin position="179"/>
        <end position="318"/>
    </location>
</feature>
<accession>A0A4V1J2C7</accession>
<proteinExistence type="inferred from homology"/>
<dbReference type="Gene3D" id="2.60.120.260">
    <property type="entry name" value="Galactose-binding domain-like"/>
    <property type="match status" value="2"/>
</dbReference>
<dbReference type="NCBIfam" id="TIGR02961">
    <property type="entry name" value="allantoicase"/>
    <property type="match status" value="1"/>
</dbReference>
<dbReference type="InterPro" id="IPR005164">
    <property type="entry name" value="Allantoicase"/>
</dbReference>
<dbReference type="GO" id="GO:0006144">
    <property type="term" value="P:purine nucleobase metabolic process"/>
    <property type="evidence" value="ECO:0007669"/>
    <property type="project" value="UniProtKB-KW"/>
</dbReference>
<dbReference type="SUPFAM" id="SSF49785">
    <property type="entry name" value="Galactose-binding domain-like"/>
    <property type="match status" value="2"/>
</dbReference>
<dbReference type="Proteomes" id="UP000278143">
    <property type="component" value="Unassembled WGS sequence"/>
</dbReference>
<dbReference type="Pfam" id="PF03561">
    <property type="entry name" value="Allantoicase"/>
    <property type="match status" value="2"/>
</dbReference>